<evidence type="ECO:0000313" key="3">
    <source>
        <dbReference type="Proteomes" id="UP000801492"/>
    </source>
</evidence>
<comment type="caution">
    <text evidence="2">The sequence shown here is derived from an EMBL/GenBank/DDBJ whole genome shotgun (WGS) entry which is preliminary data.</text>
</comment>
<proteinExistence type="predicted"/>
<name>A0A8K0GJW1_IGNLU</name>
<feature type="compositionally biased region" description="Polar residues" evidence="1">
    <location>
        <begin position="130"/>
        <end position="152"/>
    </location>
</feature>
<dbReference type="EMBL" id="VTPC01001396">
    <property type="protein sequence ID" value="KAF2902086.1"/>
    <property type="molecule type" value="Genomic_DNA"/>
</dbReference>
<feature type="region of interest" description="Disordered" evidence="1">
    <location>
        <begin position="123"/>
        <end position="152"/>
    </location>
</feature>
<gene>
    <name evidence="2" type="ORF">ILUMI_04099</name>
</gene>
<protein>
    <recommendedName>
        <fullName evidence="4">Endonuclease-reverse transcriptase</fullName>
    </recommendedName>
</protein>
<evidence type="ECO:0000313" key="2">
    <source>
        <dbReference type="EMBL" id="KAF2902086.1"/>
    </source>
</evidence>
<dbReference type="OrthoDB" id="6381026at2759"/>
<sequence>MLVRDRRQDARGAQKRETGTVLQNIGASTDTARDVDELKRIGKFNSARTRPIIVKLTTGQRRQEIMEQTKKLKGTNIWVKKTPRTMEEIRKSVTFIKDARQRGEKIMLGEQVYAAHELERGRPHRESIKQRNTQTPKQTVDMRSSMGDSLQNHLQKITRTTREKTKNRRQHIFKMRTLKQLTHELKKIKYDITALQETKIEDTEISEIDEFLVFNSGGQDKKLEIGFIINKALKNAIIEFTPGKTKNQVEDTGSAEHEGFKDWELERKGIGQEQMEENLNPSHGPSRPLVLYIYNLSSTTEHI</sequence>
<accession>A0A8K0GJW1</accession>
<keyword evidence="3" id="KW-1185">Reference proteome</keyword>
<reference evidence="2" key="1">
    <citation type="submission" date="2019-08" db="EMBL/GenBank/DDBJ databases">
        <title>The genome of the North American firefly Photinus pyralis.</title>
        <authorList>
            <consortium name="Photinus pyralis genome working group"/>
            <person name="Fallon T.R."/>
            <person name="Sander Lower S.E."/>
            <person name="Weng J.-K."/>
        </authorList>
    </citation>
    <scope>NUCLEOTIDE SEQUENCE</scope>
    <source>
        <strain evidence="2">TRF0915ILg1</strain>
        <tissue evidence="2">Whole body</tissue>
    </source>
</reference>
<dbReference type="AlphaFoldDB" id="A0A8K0GJW1"/>
<evidence type="ECO:0008006" key="4">
    <source>
        <dbReference type="Google" id="ProtNLM"/>
    </source>
</evidence>
<organism evidence="2 3">
    <name type="scientific">Ignelater luminosus</name>
    <name type="common">Cucubano</name>
    <name type="synonym">Pyrophorus luminosus</name>
    <dbReference type="NCBI Taxonomy" id="2038154"/>
    <lineage>
        <taxon>Eukaryota</taxon>
        <taxon>Metazoa</taxon>
        <taxon>Ecdysozoa</taxon>
        <taxon>Arthropoda</taxon>
        <taxon>Hexapoda</taxon>
        <taxon>Insecta</taxon>
        <taxon>Pterygota</taxon>
        <taxon>Neoptera</taxon>
        <taxon>Endopterygota</taxon>
        <taxon>Coleoptera</taxon>
        <taxon>Polyphaga</taxon>
        <taxon>Elateriformia</taxon>
        <taxon>Elateroidea</taxon>
        <taxon>Elateridae</taxon>
        <taxon>Agrypninae</taxon>
        <taxon>Pyrophorini</taxon>
        <taxon>Ignelater</taxon>
    </lineage>
</organism>
<dbReference type="Proteomes" id="UP000801492">
    <property type="component" value="Unassembled WGS sequence"/>
</dbReference>
<evidence type="ECO:0000256" key="1">
    <source>
        <dbReference type="SAM" id="MobiDB-lite"/>
    </source>
</evidence>